<evidence type="ECO:0000313" key="3">
    <source>
        <dbReference type="Proteomes" id="UP000594459"/>
    </source>
</evidence>
<keyword evidence="3" id="KW-1185">Reference proteome</keyword>
<accession>A0A7S8F3A5</accession>
<feature type="transmembrane region" description="Helical" evidence="1">
    <location>
        <begin position="254"/>
        <end position="273"/>
    </location>
</feature>
<proteinExistence type="predicted"/>
<feature type="transmembrane region" description="Helical" evidence="1">
    <location>
        <begin position="112"/>
        <end position="136"/>
    </location>
</feature>
<feature type="transmembrane region" description="Helical" evidence="1">
    <location>
        <begin position="84"/>
        <end position="106"/>
    </location>
</feature>
<feature type="transmembrane region" description="Helical" evidence="1">
    <location>
        <begin position="38"/>
        <end position="63"/>
    </location>
</feature>
<dbReference type="KEGG" id="qso:IRL76_11015"/>
<dbReference type="PANTHER" id="PTHR38095:SF1">
    <property type="entry name" value="ANAEROBIC DIMETHYL SULFOXIDE REDUCTASE CHAIN YNFH"/>
    <property type="match status" value="1"/>
</dbReference>
<evidence type="ECO:0000313" key="2">
    <source>
        <dbReference type="EMBL" id="QPC98379.1"/>
    </source>
</evidence>
<feature type="transmembrane region" description="Helical" evidence="1">
    <location>
        <begin position="178"/>
        <end position="197"/>
    </location>
</feature>
<dbReference type="EMBL" id="CP064654">
    <property type="protein sequence ID" value="QPC98379.1"/>
    <property type="molecule type" value="Genomic_DNA"/>
</dbReference>
<dbReference type="PANTHER" id="PTHR38095">
    <property type="entry name" value="ANAEROBIC DIMETHYL SULFOXIDE REDUCTASE CHAIN YNFH"/>
    <property type="match status" value="1"/>
</dbReference>
<dbReference type="GO" id="GO:0019645">
    <property type="term" value="P:anaerobic electron transport chain"/>
    <property type="evidence" value="ECO:0007669"/>
    <property type="project" value="InterPro"/>
</dbReference>
<feature type="transmembrane region" description="Helical" evidence="1">
    <location>
        <begin position="7"/>
        <end position="32"/>
    </location>
</feature>
<dbReference type="GO" id="GO:0009389">
    <property type="term" value="F:dimethyl sulfoxide reductase activity"/>
    <property type="evidence" value="ECO:0007669"/>
    <property type="project" value="TreeGrafter"/>
</dbReference>
<feature type="transmembrane region" description="Helical" evidence="1">
    <location>
        <begin position="279"/>
        <end position="296"/>
    </location>
</feature>
<feature type="transmembrane region" description="Helical" evidence="1">
    <location>
        <begin position="148"/>
        <end position="172"/>
    </location>
</feature>
<gene>
    <name evidence="2" type="ORF">IRL76_11015</name>
</gene>
<dbReference type="RefSeq" id="WP_200981386.1">
    <property type="nucleotide sequence ID" value="NZ_CP064654.1"/>
</dbReference>
<reference evidence="2 3" key="1">
    <citation type="submission" date="2020-11" db="EMBL/GenBank/DDBJ databases">
        <title>The genome sequence of Erythrobacter sp. 6D36.</title>
        <authorList>
            <person name="Liu Y."/>
        </authorList>
    </citation>
    <scope>NUCLEOTIDE SEQUENCE [LARGE SCALE GENOMIC DNA]</scope>
    <source>
        <strain evidence="2 3">6D36</strain>
    </source>
</reference>
<keyword evidence="1" id="KW-0472">Membrane</keyword>
<dbReference type="Proteomes" id="UP000594459">
    <property type="component" value="Chromosome"/>
</dbReference>
<evidence type="ECO:0000256" key="1">
    <source>
        <dbReference type="SAM" id="Phobius"/>
    </source>
</evidence>
<dbReference type="GO" id="GO:0009390">
    <property type="term" value="C:dimethyl sulfoxide reductase complex"/>
    <property type="evidence" value="ECO:0007669"/>
    <property type="project" value="TreeGrafter"/>
</dbReference>
<protein>
    <submittedName>
        <fullName evidence="2">Dimethyl sulfoxide reductase anchor subunit</fullName>
    </submittedName>
</protein>
<keyword evidence="1" id="KW-1133">Transmembrane helix</keyword>
<dbReference type="AlphaFoldDB" id="A0A7S8F3A5"/>
<dbReference type="GO" id="GO:0005886">
    <property type="term" value="C:plasma membrane"/>
    <property type="evidence" value="ECO:0007669"/>
    <property type="project" value="TreeGrafter"/>
</dbReference>
<name>A0A7S8F3A5_9SPHN</name>
<dbReference type="Pfam" id="PF04976">
    <property type="entry name" value="DmsC"/>
    <property type="match status" value="1"/>
</dbReference>
<dbReference type="InterPro" id="IPR007059">
    <property type="entry name" value="DmsC"/>
</dbReference>
<organism evidence="2 3">
    <name type="scientific">Qipengyuania soli</name>
    <dbReference type="NCBI Taxonomy" id="2782568"/>
    <lineage>
        <taxon>Bacteria</taxon>
        <taxon>Pseudomonadati</taxon>
        <taxon>Pseudomonadota</taxon>
        <taxon>Alphaproteobacteria</taxon>
        <taxon>Sphingomonadales</taxon>
        <taxon>Erythrobacteraceae</taxon>
        <taxon>Qipengyuania</taxon>
    </lineage>
</organism>
<keyword evidence="1" id="KW-0812">Transmembrane</keyword>
<sequence>MHPAKSVIFFTTASGAGYGMMVWLAVLAALGLLPGDLVFGLVAFGLALGLITAGLLSSTFHLGHPERAWRALSQWRSSWLSREGVAAILAFVPMGLFALTWVFGLTPASTSMVLGLLGALMSLATVCCTSMIYASLRTIPAWHNGWTIAAYLVLGPTTGAVILALLLKLFGFAEAAEAMRVIALAALFAGLAVKLLYWQHIGSAGPVSTSGTATGLGHLGKVEMTASPHDAENYLLREMGFRVARKHADKLRRIALVLGFVVPILCVATGIVFPDGPLAILLALLAAVTCQIGLTAERWLFFAEAKHVVTLFYGEQAV</sequence>